<protein>
    <submittedName>
        <fullName evidence="2">Uncharacterized protein</fullName>
    </submittedName>
</protein>
<keyword evidence="3" id="KW-1185">Reference proteome</keyword>
<evidence type="ECO:0000313" key="2">
    <source>
        <dbReference type="EMBL" id="KAL3289329.1"/>
    </source>
</evidence>
<dbReference type="AlphaFoldDB" id="A0ABD2PEY0"/>
<comment type="caution">
    <text evidence="2">The sequence shown here is derived from an EMBL/GenBank/DDBJ whole genome shotgun (WGS) entry which is preliminary data.</text>
</comment>
<reference evidence="2 3" key="1">
    <citation type="journal article" date="2021" name="BMC Biol.">
        <title>Horizontally acquired antibacterial genes associated with adaptive radiation of ladybird beetles.</title>
        <authorList>
            <person name="Li H.S."/>
            <person name="Tang X.F."/>
            <person name="Huang Y.H."/>
            <person name="Xu Z.Y."/>
            <person name="Chen M.L."/>
            <person name="Du X.Y."/>
            <person name="Qiu B.Y."/>
            <person name="Chen P.T."/>
            <person name="Zhang W."/>
            <person name="Slipinski A."/>
            <person name="Escalona H.E."/>
            <person name="Waterhouse R.M."/>
            <person name="Zwick A."/>
            <person name="Pang H."/>
        </authorList>
    </citation>
    <scope>NUCLEOTIDE SEQUENCE [LARGE SCALE GENOMIC DNA]</scope>
    <source>
        <strain evidence="2">SYSU2018</strain>
    </source>
</reference>
<dbReference type="EMBL" id="JABFTP020000185">
    <property type="protein sequence ID" value="KAL3289329.1"/>
    <property type="molecule type" value="Genomic_DNA"/>
</dbReference>
<evidence type="ECO:0000256" key="1">
    <source>
        <dbReference type="SAM" id="MobiDB-lite"/>
    </source>
</evidence>
<gene>
    <name evidence="2" type="ORF">HHI36_003759</name>
</gene>
<feature type="compositionally biased region" description="Basic and acidic residues" evidence="1">
    <location>
        <begin position="93"/>
        <end position="106"/>
    </location>
</feature>
<name>A0ABD2PEY0_9CUCU</name>
<feature type="compositionally biased region" description="Polar residues" evidence="1">
    <location>
        <begin position="107"/>
        <end position="116"/>
    </location>
</feature>
<proteinExistence type="predicted"/>
<accession>A0ABD2PEY0</accession>
<feature type="region of interest" description="Disordered" evidence="1">
    <location>
        <begin position="93"/>
        <end position="134"/>
    </location>
</feature>
<evidence type="ECO:0000313" key="3">
    <source>
        <dbReference type="Proteomes" id="UP001516400"/>
    </source>
</evidence>
<dbReference type="Proteomes" id="UP001516400">
    <property type="component" value="Unassembled WGS sequence"/>
</dbReference>
<sequence>MKITFDLMKAPSQEKIPKTYDFNRCNMKEVNKILFEFTRNIQDIDENMITSFPQLFSEAVISKSTIICTDFFTQNLLPFIIAQIKRKRKKYREYKTHQDPGMRRSINESNKNIQNKIQERTKRKKTTGGKSQNLADIRTPTTTYCLYLRMAKLMTQSKKN</sequence>
<organism evidence="2 3">
    <name type="scientific">Cryptolaemus montrouzieri</name>
    <dbReference type="NCBI Taxonomy" id="559131"/>
    <lineage>
        <taxon>Eukaryota</taxon>
        <taxon>Metazoa</taxon>
        <taxon>Ecdysozoa</taxon>
        <taxon>Arthropoda</taxon>
        <taxon>Hexapoda</taxon>
        <taxon>Insecta</taxon>
        <taxon>Pterygota</taxon>
        <taxon>Neoptera</taxon>
        <taxon>Endopterygota</taxon>
        <taxon>Coleoptera</taxon>
        <taxon>Polyphaga</taxon>
        <taxon>Cucujiformia</taxon>
        <taxon>Coccinelloidea</taxon>
        <taxon>Coccinellidae</taxon>
        <taxon>Scymninae</taxon>
        <taxon>Scymnini</taxon>
        <taxon>Cryptolaemus</taxon>
    </lineage>
</organism>